<evidence type="ECO:0000313" key="2">
    <source>
        <dbReference type="EMBL" id="JAT30545.1"/>
    </source>
</evidence>
<sequence>ELKKPGQISSRGNDSISDHSKQFSDGTNCSKSGEFKNLGQIISNEVNSCSYQTRCSSTKLDSCHSSSKEESLTSEHPVKYCEHSTDNPLKLLKESIISSTKSNVNFDPSKVKYVTKDFLSSSSTDPTIVKNEWKSSDCQFSSTTKKDDSENHSAVSSCYLDDKNLTKVEPTNPDSNSVDEMSQGGHVKN</sequence>
<feature type="compositionally biased region" description="Basic and acidic residues" evidence="1">
    <location>
        <begin position="66"/>
        <end position="79"/>
    </location>
</feature>
<protein>
    <submittedName>
        <fullName evidence="2">Uncharacterized protein</fullName>
    </submittedName>
</protein>
<proteinExistence type="predicted"/>
<organism evidence="2">
    <name type="scientific">Graphocephala atropunctata</name>
    <dbReference type="NCBI Taxonomy" id="36148"/>
    <lineage>
        <taxon>Eukaryota</taxon>
        <taxon>Metazoa</taxon>
        <taxon>Ecdysozoa</taxon>
        <taxon>Arthropoda</taxon>
        <taxon>Hexapoda</taxon>
        <taxon>Insecta</taxon>
        <taxon>Pterygota</taxon>
        <taxon>Neoptera</taxon>
        <taxon>Paraneoptera</taxon>
        <taxon>Hemiptera</taxon>
        <taxon>Auchenorrhyncha</taxon>
        <taxon>Membracoidea</taxon>
        <taxon>Cicadellidae</taxon>
        <taxon>Cicadellinae</taxon>
        <taxon>Cicadellini</taxon>
        <taxon>Graphocephala</taxon>
    </lineage>
</organism>
<reference evidence="2" key="1">
    <citation type="submission" date="2015-11" db="EMBL/GenBank/DDBJ databases">
        <title>De novo transcriptome assembly of four potential Pierce s Disease insect vectors from Arizona vineyards.</title>
        <authorList>
            <person name="Tassone E.E."/>
        </authorList>
    </citation>
    <scope>NUCLEOTIDE SEQUENCE</scope>
</reference>
<feature type="region of interest" description="Disordered" evidence="1">
    <location>
        <begin position="1"/>
        <end position="29"/>
    </location>
</feature>
<feature type="non-terminal residue" evidence="2">
    <location>
        <position position="1"/>
    </location>
</feature>
<accession>A0A1B6M3N5</accession>
<evidence type="ECO:0000256" key="1">
    <source>
        <dbReference type="SAM" id="MobiDB-lite"/>
    </source>
</evidence>
<feature type="non-terminal residue" evidence="2">
    <location>
        <position position="189"/>
    </location>
</feature>
<dbReference type="EMBL" id="GEBQ01009432">
    <property type="protein sequence ID" value="JAT30545.1"/>
    <property type="molecule type" value="Transcribed_RNA"/>
</dbReference>
<name>A0A1B6M3N5_9HEMI</name>
<gene>
    <name evidence="2" type="ORF">g.24398</name>
</gene>
<dbReference type="AlphaFoldDB" id="A0A1B6M3N5"/>
<feature type="region of interest" description="Disordered" evidence="1">
    <location>
        <begin position="159"/>
        <end position="189"/>
    </location>
</feature>
<feature type="region of interest" description="Disordered" evidence="1">
    <location>
        <begin position="58"/>
        <end position="79"/>
    </location>
</feature>